<keyword evidence="7" id="KW-0482">Metalloprotease</keyword>
<evidence type="ECO:0000256" key="2">
    <source>
        <dbReference type="ARBA" id="ARBA00022723"/>
    </source>
</evidence>
<evidence type="ECO:0000256" key="1">
    <source>
        <dbReference type="ARBA" id="ARBA00022670"/>
    </source>
</evidence>
<keyword evidence="8" id="KW-1185">Reference proteome</keyword>
<name>A0ABY4PGT2_9LACO</name>
<sequence>MKKLLIVFLGLFCLSSLSFFNDNTSALAAKNKKVKQHKVKKNVKKKTKSVIKNANEEVGKKVSLGSDENFNYYRILQDDDNVKFISEVNAKYPNKHNLPFIKDYRTGLPIKQKLNNDGTVHINYSGNSELSDNFKNAIETWNDLNVIKFKVVSSSEHANVNVHGNYSLADDFSRSDYTQGRLGDADNYVDYNSDVSLKDGTKMKYISKTNVTLYSSLLNSSSNNQDHVMIHEIGHALGFDDLSSDADRGLIMYETSALGSVLLNKLDSCEKTSLKYFYQA</sequence>
<feature type="domain" description="Peptidase M10 metallopeptidase" evidence="6">
    <location>
        <begin position="127"/>
        <end position="256"/>
    </location>
</feature>
<keyword evidence="2" id="KW-0479">Metal-binding</keyword>
<evidence type="ECO:0000256" key="4">
    <source>
        <dbReference type="ARBA" id="ARBA00022833"/>
    </source>
</evidence>
<dbReference type="EC" id="3.4.24.-" evidence="7"/>
<evidence type="ECO:0000259" key="6">
    <source>
        <dbReference type="Pfam" id="PF00413"/>
    </source>
</evidence>
<dbReference type="Proteomes" id="UP000831859">
    <property type="component" value="Chromosome"/>
</dbReference>
<evidence type="ECO:0000256" key="5">
    <source>
        <dbReference type="SAM" id="SignalP"/>
    </source>
</evidence>
<proteinExistence type="predicted"/>
<organism evidence="7 8">
    <name type="scientific">Apilactobacillus apisilvae</name>
    <dbReference type="NCBI Taxonomy" id="2923364"/>
    <lineage>
        <taxon>Bacteria</taxon>
        <taxon>Bacillati</taxon>
        <taxon>Bacillota</taxon>
        <taxon>Bacilli</taxon>
        <taxon>Lactobacillales</taxon>
        <taxon>Lactobacillaceae</taxon>
        <taxon>Apilactobacillus</taxon>
    </lineage>
</organism>
<dbReference type="RefSeq" id="WP_249510800.1">
    <property type="nucleotide sequence ID" value="NZ_CP093362.1"/>
</dbReference>
<feature type="signal peptide" evidence="5">
    <location>
        <begin position="1"/>
        <end position="20"/>
    </location>
</feature>
<gene>
    <name evidence="7" type="ORF">MOO46_06110</name>
</gene>
<dbReference type="GO" id="GO:0008237">
    <property type="term" value="F:metallopeptidase activity"/>
    <property type="evidence" value="ECO:0007669"/>
    <property type="project" value="UniProtKB-KW"/>
</dbReference>
<dbReference type="Pfam" id="PF00413">
    <property type="entry name" value="Peptidase_M10"/>
    <property type="match status" value="1"/>
</dbReference>
<dbReference type="InterPro" id="IPR001818">
    <property type="entry name" value="Pept_M10_metallopeptidase"/>
</dbReference>
<keyword evidence="4" id="KW-0862">Zinc</keyword>
<evidence type="ECO:0000256" key="3">
    <source>
        <dbReference type="ARBA" id="ARBA00022801"/>
    </source>
</evidence>
<reference evidence="7 8" key="1">
    <citation type="journal article" date="2022" name="Int. J. Syst. Evol. Microbiol.">
        <title>Apilactobacillus apisilvae sp. nov., Nicolia spurrieriana gen. nov. sp. nov., Bombilactobacillus folatiphilus sp. nov. and Bombilactobacillus thymidiniphilus sp. nov., four new lactic acid bacterial isolates from stingless bees Tetragonula carbonaria and Austroplebeia australis.</title>
        <authorList>
            <person name="Oliphant S.A."/>
            <person name="Watson-Haigh N.S."/>
            <person name="Sumby K.M."/>
            <person name="Gardner J."/>
            <person name="Groom S."/>
            <person name="Jiranek V."/>
        </authorList>
    </citation>
    <scope>NUCLEOTIDE SEQUENCE [LARGE SCALE GENOMIC DNA]</scope>
    <source>
        <strain evidence="7 8">SG5_A10</strain>
    </source>
</reference>
<keyword evidence="3 7" id="KW-0378">Hydrolase</keyword>
<keyword evidence="5" id="KW-0732">Signal</keyword>
<dbReference type="SUPFAM" id="SSF55486">
    <property type="entry name" value="Metalloproteases ('zincins'), catalytic domain"/>
    <property type="match status" value="1"/>
</dbReference>
<evidence type="ECO:0000313" key="7">
    <source>
        <dbReference type="EMBL" id="UQS84817.1"/>
    </source>
</evidence>
<dbReference type="Gene3D" id="3.40.390.10">
    <property type="entry name" value="Collagenase (Catalytic Domain)"/>
    <property type="match status" value="1"/>
</dbReference>
<feature type="chain" id="PRO_5045975140" evidence="5">
    <location>
        <begin position="21"/>
        <end position="280"/>
    </location>
</feature>
<keyword evidence="1" id="KW-0645">Protease</keyword>
<protein>
    <submittedName>
        <fullName evidence="7">Matrixin family metalloprotease</fullName>
        <ecNumber evidence="7">3.4.24.-</ecNumber>
    </submittedName>
</protein>
<dbReference type="EMBL" id="CP093362">
    <property type="protein sequence ID" value="UQS84817.1"/>
    <property type="molecule type" value="Genomic_DNA"/>
</dbReference>
<dbReference type="InterPro" id="IPR024079">
    <property type="entry name" value="MetalloPept_cat_dom_sf"/>
</dbReference>
<accession>A0ABY4PGT2</accession>
<evidence type="ECO:0000313" key="8">
    <source>
        <dbReference type="Proteomes" id="UP000831859"/>
    </source>
</evidence>